<accession>A0AAV0D4P6</accession>
<evidence type="ECO:0000313" key="3">
    <source>
        <dbReference type="Proteomes" id="UP001152523"/>
    </source>
</evidence>
<evidence type="ECO:0000313" key="2">
    <source>
        <dbReference type="EMBL" id="CAH9088803.1"/>
    </source>
</evidence>
<protein>
    <submittedName>
        <fullName evidence="2">Uncharacterized protein</fullName>
    </submittedName>
</protein>
<keyword evidence="1" id="KW-0812">Transmembrane</keyword>
<name>A0AAV0D4P6_9ASTE</name>
<feature type="transmembrane region" description="Helical" evidence="1">
    <location>
        <begin position="92"/>
        <end position="114"/>
    </location>
</feature>
<proteinExistence type="predicted"/>
<gene>
    <name evidence="2" type="ORF">CEPIT_LOCUS10578</name>
</gene>
<dbReference type="EMBL" id="CAMAPF010000060">
    <property type="protein sequence ID" value="CAH9088803.1"/>
    <property type="molecule type" value="Genomic_DNA"/>
</dbReference>
<keyword evidence="3" id="KW-1185">Reference proteome</keyword>
<dbReference type="Proteomes" id="UP001152523">
    <property type="component" value="Unassembled WGS sequence"/>
</dbReference>
<organism evidence="2 3">
    <name type="scientific">Cuscuta epithymum</name>
    <dbReference type="NCBI Taxonomy" id="186058"/>
    <lineage>
        <taxon>Eukaryota</taxon>
        <taxon>Viridiplantae</taxon>
        <taxon>Streptophyta</taxon>
        <taxon>Embryophyta</taxon>
        <taxon>Tracheophyta</taxon>
        <taxon>Spermatophyta</taxon>
        <taxon>Magnoliopsida</taxon>
        <taxon>eudicotyledons</taxon>
        <taxon>Gunneridae</taxon>
        <taxon>Pentapetalae</taxon>
        <taxon>asterids</taxon>
        <taxon>lamiids</taxon>
        <taxon>Solanales</taxon>
        <taxon>Convolvulaceae</taxon>
        <taxon>Cuscuteae</taxon>
        <taxon>Cuscuta</taxon>
        <taxon>Cuscuta subgen. Cuscuta</taxon>
    </lineage>
</organism>
<comment type="caution">
    <text evidence="2">The sequence shown here is derived from an EMBL/GenBank/DDBJ whole genome shotgun (WGS) entry which is preliminary data.</text>
</comment>
<dbReference type="AlphaFoldDB" id="A0AAV0D4P6"/>
<keyword evidence="1" id="KW-1133">Transmembrane helix</keyword>
<reference evidence="2" key="1">
    <citation type="submission" date="2022-07" db="EMBL/GenBank/DDBJ databases">
        <authorList>
            <person name="Macas J."/>
            <person name="Novak P."/>
            <person name="Neumann P."/>
        </authorList>
    </citation>
    <scope>NUCLEOTIDE SEQUENCE</scope>
</reference>
<keyword evidence="1" id="KW-0472">Membrane</keyword>
<sequence>MVVSRWIPSFFVERDSPFIDVSIEAPVVDVYVEATEKIGAATQVVALVPVLDVSGNLDATVVTQDVSVPTSATQDVVIPREDSRCCYPPGSYYSYSVVTILITFFFIFLGGILINTQGINKLKLIKKLSR</sequence>
<evidence type="ECO:0000256" key="1">
    <source>
        <dbReference type="SAM" id="Phobius"/>
    </source>
</evidence>